<dbReference type="AlphaFoldDB" id="A0A8H8WYY7"/>
<reference evidence="1" key="1">
    <citation type="submission" date="2020-11" db="EMBL/GenBank/DDBJ databases">
        <title>Complete genome sequence of a novel pathogenic Methylobacterium strain isolated from rice in Vietnam.</title>
        <authorList>
            <person name="Lai K."/>
            <person name="Okazaki S."/>
            <person name="Higashi K."/>
            <person name="Mori H."/>
            <person name="Toyoda A."/>
            <person name="Kurokawa K."/>
        </authorList>
    </citation>
    <scope>NUCLEOTIDE SEQUENCE</scope>
    <source>
        <strain evidence="1">VL1</strain>
    </source>
</reference>
<dbReference type="Pfam" id="PF10932">
    <property type="entry name" value="DUF2783"/>
    <property type="match status" value="1"/>
</dbReference>
<dbReference type="EMBL" id="AP024145">
    <property type="protein sequence ID" value="BCM86959.1"/>
    <property type="molecule type" value="Genomic_DNA"/>
</dbReference>
<dbReference type="Proteomes" id="UP000663508">
    <property type="component" value="Chromosome"/>
</dbReference>
<protein>
    <recommendedName>
        <fullName evidence="3">DUF2783 domain-containing protein</fullName>
    </recommendedName>
</protein>
<dbReference type="InterPro" id="IPR021233">
    <property type="entry name" value="DUF2783"/>
</dbReference>
<evidence type="ECO:0000313" key="1">
    <source>
        <dbReference type="EMBL" id="BCM86959.1"/>
    </source>
</evidence>
<evidence type="ECO:0008006" key="3">
    <source>
        <dbReference type="Google" id="ProtNLM"/>
    </source>
</evidence>
<name>A0A8H8WYY7_9HYPH</name>
<dbReference type="RefSeq" id="WP_207179998.1">
    <property type="nucleotide sequence ID" value="NZ_AP024145.1"/>
</dbReference>
<accession>A0A8H8WYY7</accession>
<evidence type="ECO:0000313" key="2">
    <source>
        <dbReference type="Proteomes" id="UP000663508"/>
    </source>
</evidence>
<gene>
    <name evidence="1" type="ORF">mvi_54200</name>
</gene>
<dbReference type="KEGG" id="mind:mvi_54200"/>
<sequence>MTKDGLRLDDGFSGGADGVYESLIHAHRGLGDEESAALNARLVLILAHEVGDPAVLAAAIALARRSLRPAAEAR</sequence>
<organism evidence="1 2">
    <name type="scientific">Methylobacterium indicum</name>
    <dbReference type="NCBI Taxonomy" id="1775910"/>
    <lineage>
        <taxon>Bacteria</taxon>
        <taxon>Pseudomonadati</taxon>
        <taxon>Pseudomonadota</taxon>
        <taxon>Alphaproteobacteria</taxon>
        <taxon>Hyphomicrobiales</taxon>
        <taxon>Methylobacteriaceae</taxon>
        <taxon>Methylobacterium</taxon>
    </lineage>
</organism>
<proteinExistence type="predicted"/>